<dbReference type="RefSeq" id="WP_380599261.1">
    <property type="nucleotide sequence ID" value="NZ_JBHSDU010000003.1"/>
</dbReference>
<evidence type="ECO:0000256" key="3">
    <source>
        <dbReference type="ARBA" id="ARBA00022777"/>
    </source>
</evidence>
<dbReference type="EMBL" id="JBHSDU010000003">
    <property type="protein sequence ID" value="MFC4311166.1"/>
    <property type="molecule type" value="Genomic_DNA"/>
</dbReference>
<evidence type="ECO:0000256" key="4">
    <source>
        <dbReference type="ARBA" id="ARBA00022840"/>
    </source>
</evidence>
<dbReference type="SMART" id="SM00028">
    <property type="entry name" value="TPR"/>
    <property type="match status" value="4"/>
</dbReference>
<evidence type="ECO:0000256" key="5">
    <source>
        <dbReference type="PROSITE-ProRule" id="PRU00339"/>
    </source>
</evidence>
<dbReference type="PROSITE" id="PS00108">
    <property type="entry name" value="PROTEIN_KINASE_ST"/>
    <property type="match status" value="1"/>
</dbReference>
<feature type="repeat" description="TPR" evidence="5">
    <location>
        <begin position="605"/>
        <end position="638"/>
    </location>
</feature>
<keyword evidence="5" id="KW-0802">TPR repeat</keyword>
<dbReference type="InterPro" id="IPR000719">
    <property type="entry name" value="Prot_kinase_dom"/>
</dbReference>
<dbReference type="Proteomes" id="UP001595904">
    <property type="component" value="Unassembled WGS sequence"/>
</dbReference>
<dbReference type="GO" id="GO:0016301">
    <property type="term" value="F:kinase activity"/>
    <property type="evidence" value="ECO:0007669"/>
    <property type="project" value="UniProtKB-KW"/>
</dbReference>
<keyword evidence="3 8" id="KW-0418">Kinase</keyword>
<organism evidence="8 9">
    <name type="scientific">Steroidobacter flavus</name>
    <dbReference type="NCBI Taxonomy" id="1842136"/>
    <lineage>
        <taxon>Bacteria</taxon>
        <taxon>Pseudomonadati</taxon>
        <taxon>Pseudomonadota</taxon>
        <taxon>Gammaproteobacteria</taxon>
        <taxon>Steroidobacterales</taxon>
        <taxon>Steroidobacteraceae</taxon>
        <taxon>Steroidobacter</taxon>
    </lineage>
</organism>
<proteinExistence type="predicted"/>
<keyword evidence="9" id="KW-1185">Reference proteome</keyword>
<dbReference type="SUPFAM" id="SSF56112">
    <property type="entry name" value="Protein kinase-like (PK-like)"/>
    <property type="match status" value="1"/>
</dbReference>
<keyword evidence="4 6" id="KW-0067">ATP-binding</keyword>
<sequence length="905" mass="98658">MQRIGPEDWKQMFELLDTALDLPPGERDSWLDALAGDYEKLKPALRELLAKHATRDSDAFLRDMPQFTSLTGINTSPLSSPSPGNHIGPYRLVRELGRGGMGSVWLAERDDGTFKRNVALKLPHVTWIGGLAERMARERDILATLEHPNIARLYDAGVDDLGRPFMAMEYAEGVTIDRYCAEHSPSVEQILQLILQVARAVAHAHARLIVHRDLKPSNILVTADGSARLLDFGVAKLLENQPGEQTQFAVRAFTPEYAAPEQIKGEPISTATDVYSLGVVSYQLLTGALPYSPKHTGNGQQLERAITEIDASLASATAQDHQRGRRLRGDIDAILNRALKKDPTQRYASADAFALDIDHHLHGRPIQARPDSAWYRFSKFVSRNRAGTAAAAAVLIAILAGASVALWQAREAREQAARTAVERDIARRAAAREEAVRMYLTRMFRNSVTADGSGTTTAKTMLDRSAERVLQEYRDDPYLAGKVVETLADLYGALEDVAGQVPLLEGYLKQAGPEANPETVALVQQKLAHAELARGNLKRADELLVSAEQFWTTDLKRYAEQHLEWLTVKARVLRAQGDLVGSIATNEQAITERIALSGENHSETAILYNSLGIALMNANRLQEATAAYRKALAIHDALGTGEDVPALVMRANVGTLSYRVGRVADAERELKHAFEGQRALSGDSAAVAASMGQYGSLQTALGRPDQAIPILEEAARMAEKFTATGSALHVQNRTFLAEAHAAAGHPKDATQIADEALALARKQFGDNHLFTQRARLTKARLATKQQPFATASDELADVIIKLRSGGPAAQLALGQALVAQGELLIQNGHAAEAAPVLEEAVKLREQVMWDQSWELAEARARLGEAQVAAGKPEGKDLIEQSLATLESQLGPEHPQTKRVRRAIAM</sequence>
<evidence type="ECO:0000256" key="2">
    <source>
        <dbReference type="ARBA" id="ARBA00022741"/>
    </source>
</evidence>
<dbReference type="PANTHER" id="PTHR43289">
    <property type="entry name" value="MITOGEN-ACTIVATED PROTEIN KINASE KINASE KINASE 20-RELATED"/>
    <property type="match status" value="1"/>
</dbReference>
<evidence type="ECO:0000256" key="1">
    <source>
        <dbReference type="ARBA" id="ARBA00022679"/>
    </source>
</evidence>
<dbReference type="PANTHER" id="PTHR43289:SF34">
    <property type="entry name" value="SERINE_THREONINE-PROTEIN KINASE YBDM-RELATED"/>
    <property type="match status" value="1"/>
</dbReference>
<dbReference type="InterPro" id="IPR011009">
    <property type="entry name" value="Kinase-like_dom_sf"/>
</dbReference>
<reference evidence="9" key="1">
    <citation type="journal article" date="2019" name="Int. J. Syst. Evol. Microbiol.">
        <title>The Global Catalogue of Microorganisms (GCM) 10K type strain sequencing project: providing services to taxonomists for standard genome sequencing and annotation.</title>
        <authorList>
            <consortium name="The Broad Institute Genomics Platform"/>
            <consortium name="The Broad Institute Genome Sequencing Center for Infectious Disease"/>
            <person name="Wu L."/>
            <person name="Ma J."/>
        </authorList>
    </citation>
    <scope>NUCLEOTIDE SEQUENCE [LARGE SCALE GENOMIC DNA]</scope>
    <source>
        <strain evidence="9">CGMCC 1.10759</strain>
    </source>
</reference>
<dbReference type="Gene3D" id="3.30.200.20">
    <property type="entry name" value="Phosphorylase Kinase, domain 1"/>
    <property type="match status" value="1"/>
</dbReference>
<keyword evidence="2 6" id="KW-0547">Nucleotide-binding</keyword>
<dbReference type="PROSITE" id="PS50011">
    <property type="entry name" value="PROTEIN_KINASE_DOM"/>
    <property type="match status" value="1"/>
</dbReference>
<evidence type="ECO:0000313" key="8">
    <source>
        <dbReference type="EMBL" id="MFC4311166.1"/>
    </source>
</evidence>
<evidence type="ECO:0000256" key="6">
    <source>
        <dbReference type="PROSITE-ProRule" id="PRU10141"/>
    </source>
</evidence>
<gene>
    <name evidence="8" type="ORF">ACFPN2_18860</name>
</gene>
<dbReference type="Gene3D" id="1.25.40.10">
    <property type="entry name" value="Tetratricopeptide repeat domain"/>
    <property type="match status" value="3"/>
</dbReference>
<dbReference type="CDD" id="cd14014">
    <property type="entry name" value="STKc_PknB_like"/>
    <property type="match status" value="1"/>
</dbReference>
<feature type="domain" description="Protein kinase" evidence="7">
    <location>
        <begin position="90"/>
        <end position="362"/>
    </location>
</feature>
<evidence type="ECO:0000259" key="7">
    <source>
        <dbReference type="PROSITE" id="PS50011"/>
    </source>
</evidence>
<dbReference type="SMART" id="SM00220">
    <property type="entry name" value="S_TKc"/>
    <property type="match status" value="1"/>
</dbReference>
<dbReference type="SUPFAM" id="SSF48452">
    <property type="entry name" value="TPR-like"/>
    <property type="match status" value="2"/>
</dbReference>
<dbReference type="InterPro" id="IPR017441">
    <property type="entry name" value="Protein_kinase_ATP_BS"/>
</dbReference>
<dbReference type="Pfam" id="PF13424">
    <property type="entry name" value="TPR_12"/>
    <property type="match status" value="2"/>
</dbReference>
<dbReference type="Pfam" id="PF13374">
    <property type="entry name" value="TPR_10"/>
    <property type="match status" value="1"/>
</dbReference>
<dbReference type="PROSITE" id="PS50005">
    <property type="entry name" value="TPR"/>
    <property type="match status" value="1"/>
</dbReference>
<protein>
    <submittedName>
        <fullName evidence="8">Protein kinase</fullName>
    </submittedName>
</protein>
<feature type="binding site" evidence="6">
    <location>
        <position position="121"/>
    </location>
    <ligand>
        <name>ATP</name>
        <dbReference type="ChEBI" id="CHEBI:30616"/>
    </ligand>
</feature>
<keyword evidence="1" id="KW-0808">Transferase</keyword>
<dbReference type="InterPro" id="IPR008271">
    <property type="entry name" value="Ser/Thr_kinase_AS"/>
</dbReference>
<name>A0ABV8SUI5_9GAMM</name>
<dbReference type="Pfam" id="PF00069">
    <property type="entry name" value="Pkinase"/>
    <property type="match status" value="1"/>
</dbReference>
<comment type="caution">
    <text evidence="8">The sequence shown here is derived from an EMBL/GenBank/DDBJ whole genome shotgun (WGS) entry which is preliminary data.</text>
</comment>
<dbReference type="InterPro" id="IPR011990">
    <property type="entry name" value="TPR-like_helical_dom_sf"/>
</dbReference>
<accession>A0ABV8SUI5</accession>
<dbReference type="InterPro" id="IPR019734">
    <property type="entry name" value="TPR_rpt"/>
</dbReference>
<dbReference type="Gene3D" id="1.10.510.10">
    <property type="entry name" value="Transferase(Phosphotransferase) domain 1"/>
    <property type="match status" value="1"/>
</dbReference>
<dbReference type="PROSITE" id="PS00107">
    <property type="entry name" value="PROTEIN_KINASE_ATP"/>
    <property type="match status" value="1"/>
</dbReference>
<evidence type="ECO:0000313" key="9">
    <source>
        <dbReference type="Proteomes" id="UP001595904"/>
    </source>
</evidence>